<evidence type="ECO:0000313" key="1">
    <source>
        <dbReference type="EMBL" id="GAA4207458.1"/>
    </source>
</evidence>
<dbReference type="Proteomes" id="UP001501251">
    <property type="component" value="Unassembled WGS sequence"/>
</dbReference>
<evidence type="ECO:0000313" key="2">
    <source>
        <dbReference type="Proteomes" id="UP001501251"/>
    </source>
</evidence>
<sequence length="252" mass="26901">MGVQDALAAMLVCEAESALLREDPARLQRRYELSDAELAMLSGAAPDGYRVTYTGVLGKLRSAVAACLPDTAAELLGGHRALWEEFAHGVVRRPQPVDRPFGMGESERLTAWLASHATPRLTAYARYELARATLVHDRDAVLAARDAATAAGSGDRAIGALRLSAAARVETYTHDVTAGPPIGELPAVRTRVLLQRRWGAPVVRAYRIDDGTARLLARCDGTRDADQVVAEVGGDRARAAETLAKLVLAGLV</sequence>
<evidence type="ECO:0008006" key="3">
    <source>
        <dbReference type="Google" id="ProtNLM"/>
    </source>
</evidence>
<reference evidence="2" key="1">
    <citation type="journal article" date="2019" name="Int. J. Syst. Evol. Microbiol.">
        <title>The Global Catalogue of Microorganisms (GCM) 10K type strain sequencing project: providing services to taxonomists for standard genome sequencing and annotation.</title>
        <authorList>
            <consortium name="The Broad Institute Genomics Platform"/>
            <consortium name="The Broad Institute Genome Sequencing Center for Infectious Disease"/>
            <person name="Wu L."/>
            <person name="Ma J."/>
        </authorList>
    </citation>
    <scope>NUCLEOTIDE SEQUENCE [LARGE SCALE GENOMIC DNA]</scope>
    <source>
        <strain evidence="2">JCM 17388</strain>
    </source>
</reference>
<gene>
    <name evidence="1" type="ORF">GCM10022252_71120</name>
</gene>
<accession>A0ABP8BI61</accession>
<keyword evidence="2" id="KW-1185">Reference proteome</keyword>
<proteinExistence type="predicted"/>
<dbReference type="RefSeq" id="WP_344922691.1">
    <property type="nucleotide sequence ID" value="NZ_BAABAQ010000017.1"/>
</dbReference>
<organism evidence="1 2">
    <name type="scientific">Streptosporangium oxazolinicum</name>
    <dbReference type="NCBI Taxonomy" id="909287"/>
    <lineage>
        <taxon>Bacteria</taxon>
        <taxon>Bacillati</taxon>
        <taxon>Actinomycetota</taxon>
        <taxon>Actinomycetes</taxon>
        <taxon>Streptosporangiales</taxon>
        <taxon>Streptosporangiaceae</taxon>
        <taxon>Streptosporangium</taxon>
    </lineage>
</organism>
<protein>
    <recommendedName>
        <fullName evidence="3">DUF222 domain-containing protein</fullName>
    </recommendedName>
</protein>
<comment type="caution">
    <text evidence="1">The sequence shown here is derived from an EMBL/GenBank/DDBJ whole genome shotgun (WGS) entry which is preliminary data.</text>
</comment>
<name>A0ABP8BI61_9ACTN</name>
<dbReference type="EMBL" id="BAABAQ010000017">
    <property type="protein sequence ID" value="GAA4207458.1"/>
    <property type="molecule type" value="Genomic_DNA"/>
</dbReference>